<dbReference type="STRING" id="1703345.A3860_15025"/>
<protein>
    <submittedName>
        <fullName evidence="1">Nucleotidyltransferase</fullName>
    </submittedName>
</protein>
<organism evidence="1 2">
    <name type="scientific">Niastella vici</name>
    <dbReference type="NCBI Taxonomy" id="1703345"/>
    <lineage>
        <taxon>Bacteria</taxon>
        <taxon>Pseudomonadati</taxon>
        <taxon>Bacteroidota</taxon>
        <taxon>Chitinophagia</taxon>
        <taxon>Chitinophagales</taxon>
        <taxon>Chitinophagaceae</taxon>
        <taxon>Niastella</taxon>
    </lineage>
</organism>
<gene>
    <name evidence="1" type="ORF">A3860_15025</name>
</gene>
<dbReference type="InterPro" id="IPR018775">
    <property type="entry name" value="RlaP"/>
</dbReference>
<evidence type="ECO:0000313" key="2">
    <source>
        <dbReference type="Proteomes" id="UP000192796"/>
    </source>
</evidence>
<name>A0A1V9G5R4_9BACT</name>
<reference evidence="1 2" key="1">
    <citation type="submission" date="2016-03" db="EMBL/GenBank/DDBJ databases">
        <title>Niastella vici sp. nov., isolated from farmland soil.</title>
        <authorList>
            <person name="Chen L."/>
            <person name="Wang D."/>
            <person name="Yang S."/>
            <person name="Wang G."/>
        </authorList>
    </citation>
    <scope>NUCLEOTIDE SEQUENCE [LARGE SCALE GENOMIC DNA]</scope>
    <source>
        <strain evidence="1 2">DJ57</strain>
    </source>
</reference>
<sequence>MQQTIINKLAAIEQEQHIKILFACESGSRGWEFPSPDSDYDVRFIYVRPYRFYLSVLDRKYDLNFPINGDLDMYGWDIRKVLQLMRKSNTTPFEWLQSPIIYRQDDDFRNALWSLSQAFFGQRSNIHHYLGIAQGALETMANDSEIKIKKLFYVLRPLLAAKWCLEKESIAPMTIGPLMTALPAHLQKQVRELITLKSTAAESFVIKVSAELKTYIDNEFARISEASTQLKRDHFDADKLDEFFVTTIKQYDH</sequence>
<keyword evidence="1" id="KW-0808">Transferase</keyword>
<keyword evidence="2" id="KW-1185">Reference proteome</keyword>
<dbReference type="AlphaFoldDB" id="A0A1V9G5R4"/>
<dbReference type="PANTHER" id="PTHR34817:SF2">
    <property type="entry name" value="NUCLEOTIDYLTRANSFERASE"/>
    <property type="match status" value="1"/>
</dbReference>
<dbReference type="RefSeq" id="WP_081145747.1">
    <property type="nucleotide sequence ID" value="NZ_LVYD01000013.1"/>
</dbReference>
<accession>A0A1V9G5R4</accession>
<comment type="caution">
    <text evidence="1">The sequence shown here is derived from an EMBL/GenBank/DDBJ whole genome shotgun (WGS) entry which is preliminary data.</text>
</comment>
<proteinExistence type="predicted"/>
<dbReference type="OrthoDB" id="9796845at2"/>
<dbReference type="EMBL" id="LVYD01000013">
    <property type="protein sequence ID" value="OQP65902.1"/>
    <property type="molecule type" value="Genomic_DNA"/>
</dbReference>
<evidence type="ECO:0000313" key="1">
    <source>
        <dbReference type="EMBL" id="OQP65902.1"/>
    </source>
</evidence>
<dbReference type="Proteomes" id="UP000192796">
    <property type="component" value="Unassembled WGS sequence"/>
</dbReference>
<dbReference type="PANTHER" id="PTHR34817">
    <property type="entry name" value="NUCLEOTIDYLTRANSFERASE"/>
    <property type="match status" value="1"/>
</dbReference>
<dbReference type="GO" id="GO:0016740">
    <property type="term" value="F:transferase activity"/>
    <property type="evidence" value="ECO:0007669"/>
    <property type="project" value="UniProtKB-KW"/>
</dbReference>
<dbReference type="Pfam" id="PF10127">
    <property type="entry name" value="RlaP"/>
    <property type="match status" value="1"/>
</dbReference>